<comment type="cofactor">
    <cofactor evidence="1">
        <name>Mg(2+)</name>
        <dbReference type="ChEBI" id="CHEBI:18420"/>
    </cofactor>
</comment>
<dbReference type="Proteomes" id="UP001162131">
    <property type="component" value="Unassembled WGS sequence"/>
</dbReference>
<evidence type="ECO:0000313" key="7">
    <source>
        <dbReference type="Proteomes" id="UP001162131"/>
    </source>
</evidence>
<dbReference type="CDD" id="cd04697">
    <property type="entry name" value="NUDIX_Hydrolase"/>
    <property type="match status" value="1"/>
</dbReference>
<dbReference type="InterPro" id="IPR015797">
    <property type="entry name" value="NUDIX_hydrolase-like_dom_sf"/>
</dbReference>
<dbReference type="PANTHER" id="PTHR10885:SF0">
    <property type="entry name" value="ISOPENTENYL-DIPHOSPHATE DELTA-ISOMERASE"/>
    <property type="match status" value="1"/>
</dbReference>
<dbReference type="GO" id="GO:0016817">
    <property type="term" value="F:hydrolase activity, acting on acid anhydrides"/>
    <property type="evidence" value="ECO:0007669"/>
    <property type="project" value="InterPro"/>
</dbReference>
<dbReference type="PANTHER" id="PTHR10885">
    <property type="entry name" value="ISOPENTENYL-DIPHOSPHATE DELTA-ISOMERASE"/>
    <property type="match status" value="1"/>
</dbReference>
<proteinExistence type="predicted"/>
<feature type="domain" description="Nudix hydrolase" evidence="5">
    <location>
        <begin position="41"/>
        <end position="170"/>
    </location>
</feature>
<reference evidence="6" key="1">
    <citation type="submission" date="2021-09" db="EMBL/GenBank/DDBJ databases">
        <authorList>
            <consortium name="AG Swart"/>
            <person name="Singh M."/>
            <person name="Singh A."/>
            <person name="Seah K."/>
            <person name="Emmerich C."/>
        </authorList>
    </citation>
    <scope>NUCLEOTIDE SEQUENCE</scope>
    <source>
        <strain evidence="6">ATCC30299</strain>
    </source>
</reference>
<dbReference type="SUPFAM" id="SSF55811">
    <property type="entry name" value="Nudix"/>
    <property type="match status" value="1"/>
</dbReference>
<accession>A0AAU9IP58</accession>
<gene>
    <name evidence="6" type="ORF">BSTOLATCC_MIC14295</name>
</gene>
<sequence>MMNYEENTNLGNHPEEIVLIVDEENRPIGEAIRKDMRKLKLAHRASFIFIKNSEGLLHVQKRVLTKDVYPGYFDPTTGGCVLASDLNDKEAALRELEEELGITGIDIEFVDWFHYKNAENNVWGSIYLAEWNGPVSLQADEVESLHMMSISEILERFQNNEKFCPDSMAALQQLISLGRLN</sequence>
<name>A0AAU9IP58_9CILI</name>
<protein>
    <recommendedName>
        <fullName evidence="5">Nudix hydrolase domain-containing protein</fullName>
    </recommendedName>
</protein>
<evidence type="ECO:0000256" key="4">
    <source>
        <dbReference type="ARBA" id="ARBA00022842"/>
    </source>
</evidence>
<dbReference type="Pfam" id="PF00293">
    <property type="entry name" value="NUDIX"/>
    <property type="match status" value="1"/>
</dbReference>
<evidence type="ECO:0000256" key="3">
    <source>
        <dbReference type="ARBA" id="ARBA00022801"/>
    </source>
</evidence>
<dbReference type="Gene3D" id="3.90.79.10">
    <property type="entry name" value="Nucleoside Triphosphate Pyrophosphohydrolase"/>
    <property type="match status" value="1"/>
</dbReference>
<evidence type="ECO:0000313" key="6">
    <source>
        <dbReference type="EMBL" id="CAG9315541.1"/>
    </source>
</evidence>
<evidence type="ECO:0000259" key="5">
    <source>
        <dbReference type="PROSITE" id="PS51462"/>
    </source>
</evidence>
<keyword evidence="2" id="KW-0479">Metal-binding</keyword>
<comment type="caution">
    <text evidence="6">The sequence shown here is derived from an EMBL/GenBank/DDBJ whole genome shotgun (WGS) entry which is preliminary data.</text>
</comment>
<evidence type="ECO:0000256" key="2">
    <source>
        <dbReference type="ARBA" id="ARBA00022723"/>
    </source>
</evidence>
<dbReference type="InterPro" id="IPR000086">
    <property type="entry name" value="NUDIX_hydrolase_dom"/>
</dbReference>
<dbReference type="PROSITE" id="PS51462">
    <property type="entry name" value="NUDIX"/>
    <property type="match status" value="1"/>
</dbReference>
<keyword evidence="7" id="KW-1185">Reference proteome</keyword>
<dbReference type="AlphaFoldDB" id="A0AAU9IP58"/>
<evidence type="ECO:0000256" key="1">
    <source>
        <dbReference type="ARBA" id="ARBA00001946"/>
    </source>
</evidence>
<dbReference type="InterPro" id="IPR024195">
    <property type="entry name" value="NUDIX_hydrolase_YfcD_pred"/>
</dbReference>
<keyword evidence="3" id="KW-0378">Hydrolase</keyword>
<dbReference type="PIRSF" id="PIRSF017340">
    <property type="entry name" value="Nudix_hydro"/>
    <property type="match status" value="1"/>
</dbReference>
<organism evidence="6 7">
    <name type="scientific">Blepharisma stoltei</name>
    <dbReference type="NCBI Taxonomy" id="1481888"/>
    <lineage>
        <taxon>Eukaryota</taxon>
        <taxon>Sar</taxon>
        <taxon>Alveolata</taxon>
        <taxon>Ciliophora</taxon>
        <taxon>Postciliodesmatophora</taxon>
        <taxon>Heterotrichea</taxon>
        <taxon>Heterotrichida</taxon>
        <taxon>Blepharismidae</taxon>
        <taxon>Blepharisma</taxon>
    </lineage>
</organism>
<dbReference type="GO" id="GO:0046872">
    <property type="term" value="F:metal ion binding"/>
    <property type="evidence" value="ECO:0007669"/>
    <property type="project" value="UniProtKB-KW"/>
</dbReference>
<keyword evidence="4" id="KW-0460">Magnesium</keyword>
<dbReference type="EMBL" id="CAJZBQ010000014">
    <property type="protein sequence ID" value="CAG9315541.1"/>
    <property type="molecule type" value="Genomic_DNA"/>
</dbReference>